<dbReference type="InterPro" id="IPR000210">
    <property type="entry name" value="BTB/POZ_dom"/>
</dbReference>
<comment type="caution">
    <text evidence="3">The sequence shown here is derived from an EMBL/GenBank/DDBJ whole genome shotgun (WGS) entry which is preliminary data.</text>
</comment>
<dbReference type="AlphaFoldDB" id="A0A9P3L7V7"/>
<sequence>MHFRYLSMTSGTPSEIPEYISSNESFVNIQEMSQSSPTSGSISPSSSPAADTGQPGPSAHDDTLEKKHPEYYFDDGSVEFVVEGLRYRVHQYLFSRDSPYWANIFTRPLPLEPLDLPSGKDVLDFDAFLAVLYATCYRPPGISTTREWSAVLCLATEWSFDGIRRLAIEHLEATASPIEKIVLSHSHAIPEWLPVAYVSLCQRDSPLSAAEIRAVRAEDVELIMSVREALLRERVPLDTSDVSAHVARAMELSRTAEASTSSESASEPIIPEELASTGSAAETTQAAEQRVPESPEESDFTSPPPISPLDGDLPLDDVADSIPSTSRHIATQDACAEVAAHLALLTPTNSTEVGERIVETINSSVDGHAMILQAIKDIFDKAGTGQALADVYALVCTELAWNADLNEISASLDDANPKPISGSALFPWAERLGLLEY</sequence>
<evidence type="ECO:0000313" key="4">
    <source>
        <dbReference type="Proteomes" id="UP000703269"/>
    </source>
</evidence>
<organism evidence="3 4">
    <name type="scientific">Phanerochaete sordida</name>
    <dbReference type="NCBI Taxonomy" id="48140"/>
    <lineage>
        <taxon>Eukaryota</taxon>
        <taxon>Fungi</taxon>
        <taxon>Dikarya</taxon>
        <taxon>Basidiomycota</taxon>
        <taxon>Agaricomycotina</taxon>
        <taxon>Agaricomycetes</taxon>
        <taxon>Polyporales</taxon>
        <taxon>Phanerochaetaceae</taxon>
        <taxon>Phanerochaete</taxon>
    </lineage>
</organism>
<feature type="compositionally biased region" description="Polar residues" evidence="1">
    <location>
        <begin position="276"/>
        <end position="287"/>
    </location>
</feature>
<protein>
    <recommendedName>
        <fullName evidence="2">BTB domain-containing protein</fullName>
    </recommendedName>
</protein>
<name>A0A9P3L7V7_9APHY</name>
<evidence type="ECO:0000259" key="2">
    <source>
        <dbReference type="PROSITE" id="PS50097"/>
    </source>
</evidence>
<feature type="domain" description="BTB" evidence="2">
    <location>
        <begin position="76"/>
        <end position="133"/>
    </location>
</feature>
<accession>A0A9P3L7V7</accession>
<gene>
    <name evidence="3" type="ORF">PsYK624_001170</name>
</gene>
<dbReference type="EMBL" id="BPQB01000001">
    <property type="protein sequence ID" value="GJE84042.1"/>
    <property type="molecule type" value="Genomic_DNA"/>
</dbReference>
<evidence type="ECO:0000256" key="1">
    <source>
        <dbReference type="SAM" id="MobiDB-lite"/>
    </source>
</evidence>
<keyword evidence="4" id="KW-1185">Reference proteome</keyword>
<feature type="region of interest" description="Disordered" evidence="1">
    <location>
        <begin position="275"/>
        <end position="311"/>
    </location>
</feature>
<feature type="region of interest" description="Disordered" evidence="1">
    <location>
        <begin position="30"/>
        <end position="64"/>
    </location>
</feature>
<dbReference type="InterPro" id="IPR011333">
    <property type="entry name" value="SKP1/BTB/POZ_sf"/>
</dbReference>
<feature type="compositionally biased region" description="Low complexity" evidence="1">
    <location>
        <begin position="33"/>
        <end position="48"/>
    </location>
</feature>
<dbReference type="PROSITE" id="PS50097">
    <property type="entry name" value="BTB"/>
    <property type="match status" value="1"/>
</dbReference>
<dbReference type="Gene3D" id="3.30.710.10">
    <property type="entry name" value="Potassium Channel Kv1.1, Chain A"/>
    <property type="match status" value="1"/>
</dbReference>
<proteinExistence type="predicted"/>
<reference evidence="3 4" key="1">
    <citation type="submission" date="2021-08" db="EMBL/GenBank/DDBJ databases">
        <title>Draft Genome Sequence of Phanerochaete sordida strain YK-624.</title>
        <authorList>
            <person name="Mori T."/>
            <person name="Dohra H."/>
            <person name="Suzuki T."/>
            <person name="Kawagishi H."/>
            <person name="Hirai H."/>
        </authorList>
    </citation>
    <scope>NUCLEOTIDE SEQUENCE [LARGE SCALE GENOMIC DNA]</scope>
    <source>
        <strain evidence="3 4">YK-624</strain>
    </source>
</reference>
<evidence type="ECO:0000313" key="3">
    <source>
        <dbReference type="EMBL" id="GJE84042.1"/>
    </source>
</evidence>
<dbReference type="Proteomes" id="UP000703269">
    <property type="component" value="Unassembled WGS sequence"/>
</dbReference>
<dbReference type="OrthoDB" id="3199068at2759"/>